<feature type="compositionally biased region" description="Polar residues" evidence="1">
    <location>
        <begin position="129"/>
        <end position="148"/>
    </location>
</feature>
<feature type="compositionally biased region" description="Basic and acidic residues" evidence="1">
    <location>
        <begin position="84"/>
        <end position="94"/>
    </location>
</feature>
<protein>
    <submittedName>
        <fullName evidence="2">AUTS2</fullName>
    </submittedName>
</protein>
<feature type="compositionally biased region" description="Low complexity" evidence="1">
    <location>
        <begin position="816"/>
        <end position="827"/>
    </location>
</feature>
<dbReference type="Proteomes" id="UP000675881">
    <property type="component" value="Chromosome 13"/>
</dbReference>
<sequence>MSKEEEEDEEELIQKEALYAEDIVEGFSFLSFDSYDDLQKVAKWSGLHNGKLPDPYSVLTFEKEENKSKKKKKKREQNLTSNAKELDKLVESNGDKGSTGSNSEKGYICDSDSDDEKGSENGVDDLFNSRKSSSGSSTPCQQNGVTNVSTPTSACSSIISCSNSNVPQVSTSTSSTTASAPPTAIVTPSVIVSTVPSTSNTTVTPSATVTSKSFFRPYSISPPPNSNTKKQCKEEEEDSPLVVHHHPAYRPSFSGGYSPYHPPVSTGTQNNKRPYDYSQFIPPQSSYYPHHHSPSTHHPPPQHYPSHNYNLPLRDNSSLREDYSPDAKRLAYSGVGSNFGPQGYSNKSVHPHYPSNFPKHPYSSGHKGPVPSSVPSSTSISIHSASSLRENSSRNSSTRPNVRITAGMPSSASASSINSRNVIRHELDSRYFPGSSPYLMHPRSDILLPGGPSRPVGPSYLSNSMLKDVPKVGVSEDPFNYQRTSSSSSSIGKPPSYSAPLRPSLSSSSAPTTTSFTTPSVQGSVAPKKSAVTTTTPSLSSKIEASKPKAPHHYYLPSETAKIDSHSRSDMLHQNKTYPGSVDSSRMPNPGHLFNPFNLRPPLGVPPNIYGSSTLDVLNPYARFGAPVSSPGVSPSTPSPFGGLGSVRSDPFGLRPGMWPLKSESSLLSVHERKRREEQFRKEREIHREHRNYVRERERNGNNRDNSRSPIRSSSLSGSPSGRSNASPLVPTKKEDRPGSVLDMSRPGSSSSVKQAQDDCIVVVPPPIVSSEGRLNATTPNGRTSVNSNTSRTTPTNRPPSATRSPQVLQQRPESSSHNSRAASSTANPYGMFGQSVSSTSNNPSMNSPHMGIYGLPPFGLDPFRDPYKSLMSGAPPYPPKDHLREARERELLRQNPLGSMIVNEQDRVRMVALSGGYPPHTVAGPSGGYLGHPPMLNQSYGSALKSTPVAPPTPHLGMYPGFPGHHGLPPSLNGHGPPVKGILCKKQQKLYERFLSIEMIGSPCIHYIIFPIYGGPSRSVGLSNRSNSMFKEVPKFGVSEDPFNYQRTSSCSSSIGKPPSYSAPLRPSLSSSSAPTTTYFTTPSVQGSAAPNIPKSGKWNAMHVRIARKIYNHQQKQKPDHKNSQPNSTPIAVKTTTHSLSSKIEASKPKAPHHYCPPSETTKTDSHSRPNILHQNKTYPGSPLGIPSNIYGSSSIDALNPDAGYGAPVSSPSFSPTTPSPFGDLGSVRSDNFGHRPGMCPLKSEPPMLSVHKRKRRDEQFHKERDIYREHSNYVRERERNVNNRNNSRSPIHSSSLSGSPSRSNALPLVPIEKKTRPGIVLDMSRPVSSSSVKQVQHYYIIVVPPPILSSEGRLNATTTIGRTSVNLNTNGTKHTNGPLSATLSPQELQQPLQSYNAKAVSSTANPYGMFGQSVSSTSNNPSMNSPHMGVSGLPPFGLDPCIEPCKSLMSGAPPYPPKDHLSDVRERELLRQNPLGSMIVNEQDRVDMVKNPPMLNQSYDSALKSTPVVPPTPPLGMYPGFSGHHGLPPSLNGHGGTDSSAPYK</sequence>
<feature type="region of interest" description="Disordered" evidence="1">
    <location>
        <begin position="63"/>
        <end position="183"/>
    </location>
</feature>
<feature type="compositionally biased region" description="Low complexity" evidence="1">
    <location>
        <begin position="1050"/>
        <end position="1080"/>
    </location>
</feature>
<feature type="region of interest" description="Disordered" evidence="1">
    <location>
        <begin position="1114"/>
        <end position="1186"/>
    </location>
</feature>
<reference evidence="2" key="1">
    <citation type="submission" date="2021-02" db="EMBL/GenBank/DDBJ databases">
        <authorList>
            <person name="Bekaert M."/>
        </authorList>
    </citation>
    <scope>NUCLEOTIDE SEQUENCE</scope>
    <source>
        <strain evidence="2">IoA-00</strain>
    </source>
</reference>
<feature type="region of interest" description="Disordered" evidence="1">
    <location>
        <begin position="691"/>
        <end position="845"/>
    </location>
</feature>
<feature type="compositionally biased region" description="Low complexity" evidence="1">
    <location>
        <begin position="149"/>
        <end position="183"/>
    </location>
</feature>
<feature type="compositionally biased region" description="Polar residues" evidence="1">
    <location>
        <begin position="1081"/>
        <end position="1090"/>
    </location>
</feature>
<feature type="compositionally biased region" description="Low complexity" evidence="1">
    <location>
        <begin position="1284"/>
        <end position="1306"/>
    </location>
</feature>
<feature type="region of interest" description="Disordered" evidence="1">
    <location>
        <begin position="214"/>
        <end position="321"/>
    </location>
</feature>
<feature type="compositionally biased region" description="Basic and acidic residues" evidence="1">
    <location>
        <begin position="1258"/>
        <end position="1283"/>
    </location>
</feature>
<name>A0A7R8H3C9_LEPSM</name>
<dbReference type="EMBL" id="HG994592">
    <property type="protein sequence ID" value="CAF2827853.1"/>
    <property type="molecule type" value="Genomic_DNA"/>
</dbReference>
<organism evidence="2 3">
    <name type="scientific">Lepeophtheirus salmonis</name>
    <name type="common">Salmon louse</name>
    <name type="synonym">Caligus salmonis</name>
    <dbReference type="NCBI Taxonomy" id="72036"/>
    <lineage>
        <taxon>Eukaryota</taxon>
        <taxon>Metazoa</taxon>
        <taxon>Ecdysozoa</taxon>
        <taxon>Arthropoda</taxon>
        <taxon>Crustacea</taxon>
        <taxon>Multicrustacea</taxon>
        <taxon>Hexanauplia</taxon>
        <taxon>Copepoda</taxon>
        <taxon>Siphonostomatoida</taxon>
        <taxon>Caligidae</taxon>
        <taxon>Lepeophtheirus</taxon>
    </lineage>
</organism>
<feature type="region of interest" description="Disordered" evidence="1">
    <location>
        <begin position="342"/>
        <end position="417"/>
    </location>
</feature>
<feature type="compositionally biased region" description="Low complexity" evidence="1">
    <location>
        <begin position="781"/>
        <end position="806"/>
    </location>
</feature>
<feature type="region of interest" description="Disordered" evidence="1">
    <location>
        <begin position="476"/>
        <end position="554"/>
    </location>
</feature>
<feature type="compositionally biased region" description="Polar residues" evidence="1">
    <location>
        <begin position="1125"/>
        <end position="1145"/>
    </location>
</feature>
<feature type="compositionally biased region" description="Low complexity" evidence="1">
    <location>
        <begin position="836"/>
        <end position="845"/>
    </location>
</feature>
<keyword evidence="3" id="KW-1185">Reference proteome</keyword>
<feature type="compositionally biased region" description="Low complexity" evidence="1">
    <location>
        <begin position="363"/>
        <end position="403"/>
    </location>
</feature>
<evidence type="ECO:0000256" key="1">
    <source>
        <dbReference type="SAM" id="MobiDB-lite"/>
    </source>
</evidence>
<evidence type="ECO:0000313" key="2">
    <source>
        <dbReference type="EMBL" id="CAF2827853.1"/>
    </source>
</evidence>
<proteinExistence type="predicted"/>
<gene>
    <name evidence="2" type="ORF">LSAA_4092</name>
</gene>
<feature type="region of interest" description="Disordered" evidence="1">
    <location>
        <begin position="1239"/>
        <end position="1312"/>
    </location>
</feature>
<feature type="region of interest" description="Disordered" evidence="1">
    <location>
        <begin position="1048"/>
        <end position="1098"/>
    </location>
</feature>
<accession>A0A7R8H3C9</accession>
<feature type="region of interest" description="Disordered" evidence="1">
    <location>
        <begin position="1512"/>
        <end position="1546"/>
    </location>
</feature>
<feature type="compositionally biased region" description="Basic and acidic residues" evidence="1">
    <location>
        <begin position="691"/>
        <end position="707"/>
    </location>
</feature>
<evidence type="ECO:0000313" key="3">
    <source>
        <dbReference type="Proteomes" id="UP000675881"/>
    </source>
</evidence>
<feature type="compositionally biased region" description="Low complexity" evidence="1">
    <location>
        <begin position="485"/>
        <end position="520"/>
    </location>
</feature>
<feature type="compositionally biased region" description="Low complexity" evidence="1">
    <location>
        <begin position="708"/>
        <end position="728"/>
    </location>
</feature>
<feature type="compositionally biased region" description="Polar residues" evidence="1">
    <location>
        <begin position="95"/>
        <end position="104"/>
    </location>
</feature>
<feature type="compositionally biased region" description="Polar residues" evidence="1">
    <location>
        <begin position="531"/>
        <end position="543"/>
    </location>
</feature>
<dbReference type="OrthoDB" id="10060000at2759"/>